<organism evidence="1 2">
    <name type="scientific">Dentiscutata heterogama</name>
    <dbReference type="NCBI Taxonomy" id="1316150"/>
    <lineage>
        <taxon>Eukaryota</taxon>
        <taxon>Fungi</taxon>
        <taxon>Fungi incertae sedis</taxon>
        <taxon>Mucoromycota</taxon>
        <taxon>Glomeromycotina</taxon>
        <taxon>Glomeromycetes</taxon>
        <taxon>Diversisporales</taxon>
        <taxon>Gigasporaceae</taxon>
        <taxon>Dentiscutata</taxon>
    </lineage>
</organism>
<evidence type="ECO:0000313" key="2">
    <source>
        <dbReference type="Proteomes" id="UP000789702"/>
    </source>
</evidence>
<dbReference type="EMBL" id="CAJVPU010012010">
    <property type="protein sequence ID" value="CAG8619572.1"/>
    <property type="molecule type" value="Genomic_DNA"/>
</dbReference>
<proteinExistence type="predicted"/>
<evidence type="ECO:0000313" key="1">
    <source>
        <dbReference type="EMBL" id="CAG8619572.1"/>
    </source>
</evidence>
<feature type="non-terminal residue" evidence="1">
    <location>
        <position position="1"/>
    </location>
</feature>
<name>A0ACA9MY85_9GLOM</name>
<comment type="caution">
    <text evidence="1">The sequence shown here is derived from an EMBL/GenBank/DDBJ whole genome shotgun (WGS) entry which is preliminary data.</text>
</comment>
<reference evidence="1" key="1">
    <citation type="submission" date="2021-06" db="EMBL/GenBank/DDBJ databases">
        <authorList>
            <person name="Kallberg Y."/>
            <person name="Tangrot J."/>
            <person name="Rosling A."/>
        </authorList>
    </citation>
    <scope>NUCLEOTIDE SEQUENCE</scope>
    <source>
        <strain evidence="1">IL203A</strain>
    </source>
</reference>
<dbReference type="Proteomes" id="UP000789702">
    <property type="component" value="Unassembled WGS sequence"/>
</dbReference>
<sequence>FEPNNNLTLPGRYHAQGWAKFCNNSKQHVGHWNHKNFKQCKNSCYQSCLCDYKNQSHRCANCTSNCNRPSARMSEFPKIYHFIYNKTKIDEYNAQVANDLMEDLIENNLSGNKAIVKHAQNFSQGCAGKSNLVQKLFWSELYPKFKNKKMVFLETVEIKEKSFVPFLAKYIFMTSRKSAKEAFNFGQRNINDEISTQYKWNDNIEKCTTQLIFHKGLESDFYGILWDLKYDKCEYTTEELKKIVQELNKDKPGEVIVKNNQVYWY</sequence>
<accession>A0ACA9MY85</accession>
<gene>
    <name evidence="1" type="ORF">DHETER_LOCUS7959</name>
</gene>
<protein>
    <submittedName>
        <fullName evidence="1">5591_t:CDS:1</fullName>
    </submittedName>
</protein>
<keyword evidence="2" id="KW-1185">Reference proteome</keyword>